<evidence type="ECO:0000313" key="3">
    <source>
        <dbReference type="Proteomes" id="UP000598996"/>
    </source>
</evidence>
<keyword evidence="3" id="KW-1185">Reference proteome</keyword>
<keyword evidence="1" id="KW-0812">Transmembrane</keyword>
<accession>A0ABS1W476</accession>
<proteinExistence type="predicted"/>
<evidence type="ECO:0000313" key="2">
    <source>
        <dbReference type="EMBL" id="MBL7261363.1"/>
    </source>
</evidence>
<feature type="transmembrane region" description="Helical" evidence="1">
    <location>
        <begin position="501"/>
        <end position="525"/>
    </location>
</feature>
<name>A0ABS1W476_9ACTN</name>
<evidence type="ECO:0000256" key="1">
    <source>
        <dbReference type="SAM" id="Phobius"/>
    </source>
</evidence>
<protein>
    <submittedName>
        <fullName evidence="2">Uncharacterized protein</fullName>
    </submittedName>
</protein>
<keyword evidence="1" id="KW-1133">Transmembrane helix</keyword>
<comment type="caution">
    <text evidence="2">The sequence shown here is derived from an EMBL/GenBank/DDBJ whole genome shotgun (WGS) entry which is preliminary data.</text>
</comment>
<organism evidence="2 3">
    <name type="scientific">Paractinoplanes lichenicola</name>
    <dbReference type="NCBI Taxonomy" id="2802976"/>
    <lineage>
        <taxon>Bacteria</taxon>
        <taxon>Bacillati</taxon>
        <taxon>Actinomycetota</taxon>
        <taxon>Actinomycetes</taxon>
        <taxon>Micromonosporales</taxon>
        <taxon>Micromonosporaceae</taxon>
        <taxon>Paractinoplanes</taxon>
    </lineage>
</organism>
<sequence>MALGIVIGLIMSRAVSLDMVKSKLALKNLDSLQIWQKIAVTRRIPKAARRFAQDRAALLWVSRMQQREIGAPRNEKMVLPPGESVEVPLMWVTELYTPTSFENLRAGLYRLLRAADIRDIDSKLSSIEACRRGGGYWSNLVWLQSRTSTRFNPQAVRMDLPDGIESIRLEIASVTSSTTALVGSFTFNDDRSRELNAIVSRPPAGAVERKSGRQASYIYADSARVKEVQDWFLQLQNLATKFISSRMPGSLSRLSRSPLPAVTIMVAKDLEPWQERPAGPSTYLEILGLTSLDGYWENSKFPGLRLNDARSTFHFGKPFGRHLMLAVRREALVAMTTNRHSSHLEDADSRARESLHTLDAYLIAGTCIRWAVIEWLSSLEADLAELRDLIDKNAKNRSGRWLEELRVRHIRTSLDGRIVVKELIDRANLRRMKFPMDTDFVKVRPGHEDEGSNLSDAMMTQIEARGKRVVEFEADLGELLSTNADLAMADQNLRLARKVSLLTVASVVVAVLSLLVAVGAIIVTVRPDFIGSGSTLSPGNGSGTK</sequence>
<dbReference type="RefSeq" id="WP_202998117.1">
    <property type="nucleotide sequence ID" value="NZ_JAENHO010000018.1"/>
</dbReference>
<reference evidence="2 3" key="1">
    <citation type="submission" date="2021-01" db="EMBL/GenBank/DDBJ databases">
        <title>Actinoplanes sp. nov. LDG1-01 isolated from lichen.</title>
        <authorList>
            <person name="Saeng-In P."/>
            <person name="Phongsopitanun W."/>
            <person name="Kanchanasin P."/>
            <person name="Yuki M."/>
            <person name="Kudo T."/>
            <person name="Ohkuma M."/>
            <person name="Tanasupawat S."/>
        </authorList>
    </citation>
    <scope>NUCLEOTIDE SEQUENCE [LARGE SCALE GENOMIC DNA]</scope>
    <source>
        <strain evidence="2 3">LDG1-01</strain>
    </source>
</reference>
<dbReference type="Proteomes" id="UP000598996">
    <property type="component" value="Unassembled WGS sequence"/>
</dbReference>
<dbReference type="EMBL" id="JAENHO010000018">
    <property type="protein sequence ID" value="MBL7261363.1"/>
    <property type="molecule type" value="Genomic_DNA"/>
</dbReference>
<keyword evidence="1" id="KW-0472">Membrane</keyword>
<gene>
    <name evidence="2" type="ORF">JKJ07_44465</name>
</gene>